<keyword evidence="1" id="KW-0732">Signal</keyword>
<gene>
    <name evidence="3" type="ORF">Q8W34_06935</name>
</gene>
<dbReference type="Pfam" id="PF02169">
    <property type="entry name" value="LPP20"/>
    <property type="match status" value="1"/>
</dbReference>
<dbReference type="RefSeq" id="WP_305471642.1">
    <property type="nucleotide sequence ID" value="NZ_JAUYVT010000004.1"/>
</dbReference>
<proteinExistence type="predicted"/>
<feature type="signal peptide" evidence="1">
    <location>
        <begin position="1"/>
        <end position="17"/>
    </location>
</feature>
<name>A0ABT9FC99_9GAMM</name>
<evidence type="ECO:0000313" key="3">
    <source>
        <dbReference type="EMBL" id="MDP2564363.1"/>
    </source>
</evidence>
<sequence length="142" mass="15381">MVKLRMMLVIAFSVVVAGCSVSTNVDFTDVDTSNTVTAIGLGVLPQGDKYSEQQAHLLAVKASKIDAYRSLVEKIYGVKVSSSSTVRSLAIESDSFKAKVEGMIQMAEVEEVKSVMDGLAYETTMSVKLTPEFRSYVLNGKN</sequence>
<evidence type="ECO:0000313" key="4">
    <source>
        <dbReference type="Proteomes" id="UP001177212"/>
    </source>
</evidence>
<organism evidence="3 4">
    <name type="scientific">Pseudoalteromonas marina</name>
    <dbReference type="NCBI Taxonomy" id="267375"/>
    <lineage>
        <taxon>Bacteria</taxon>
        <taxon>Pseudomonadati</taxon>
        <taxon>Pseudomonadota</taxon>
        <taxon>Gammaproteobacteria</taxon>
        <taxon>Alteromonadales</taxon>
        <taxon>Pseudoalteromonadaceae</taxon>
        <taxon>Pseudoalteromonas</taxon>
    </lineage>
</organism>
<dbReference type="InterPro" id="IPR024952">
    <property type="entry name" value="LPP20-like_dom"/>
</dbReference>
<accession>A0ABT9FC99</accession>
<evidence type="ECO:0000259" key="2">
    <source>
        <dbReference type="Pfam" id="PF02169"/>
    </source>
</evidence>
<protein>
    <submittedName>
        <fullName evidence="3">LPP20 family lipoprotein</fullName>
    </submittedName>
</protein>
<keyword evidence="4" id="KW-1185">Reference proteome</keyword>
<reference evidence="3" key="1">
    <citation type="submission" date="2023-07" db="EMBL/GenBank/DDBJ databases">
        <title>Genome content predicts the carbon catabolic preferences of heterotrophic bacteria.</title>
        <authorList>
            <person name="Gralka M."/>
        </authorList>
    </citation>
    <scope>NUCLEOTIDE SEQUENCE</scope>
    <source>
        <strain evidence="3">4G09</strain>
    </source>
</reference>
<feature type="domain" description="Lipoprotein LPP20-like" evidence="2">
    <location>
        <begin position="50"/>
        <end position="114"/>
    </location>
</feature>
<dbReference type="Proteomes" id="UP001177212">
    <property type="component" value="Unassembled WGS sequence"/>
</dbReference>
<dbReference type="EMBL" id="JAUYVT010000004">
    <property type="protein sequence ID" value="MDP2564363.1"/>
    <property type="molecule type" value="Genomic_DNA"/>
</dbReference>
<feature type="chain" id="PRO_5045881069" evidence="1">
    <location>
        <begin position="18"/>
        <end position="142"/>
    </location>
</feature>
<evidence type="ECO:0000256" key="1">
    <source>
        <dbReference type="SAM" id="SignalP"/>
    </source>
</evidence>
<dbReference type="PROSITE" id="PS51257">
    <property type="entry name" value="PROKAR_LIPOPROTEIN"/>
    <property type="match status" value="1"/>
</dbReference>
<comment type="caution">
    <text evidence="3">The sequence shown here is derived from an EMBL/GenBank/DDBJ whole genome shotgun (WGS) entry which is preliminary data.</text>
</comment>
<keyword evidence="3" id="KW-0449">Lipoprotein</keyword>